<evidence type="ECO:0000313" key="3">
    <source>
        <dbReference type="EMBL" id="RCG21277.1"/>
    </source>
</evidence>
<dbReference type="PANTHER" id="PTHR33221:SF4">
    <property type="entry name" value="HTH-TYPE TRANSCRIPTIONAL REPRESSOR NSRR"/>
    <property type="match status" value="1"/>
</dbReference>
<keyword evidence="4" id="KW-1185">Reference proteome</keyword>
<dbReference type="RefSeq" id="WP_114022912.1">
    <property type="nucleotide sequence ID" value="NZ_JBEYTF010000002.1"/>
</dbReference>
<comment type="cofactor">
    <cofactor evidence="2">
        <name>[2Fe-2S] cluster</name>
        <dbReference type="ChEBI" id="CHEBI:190135"/>
    </cofactor>
</comment>
<dbReference type="PANTHER" id="PTHR33221">
    <property type="entry name" value="WINGED HELIX-TURN-HELIX TRANSCRIPTIONAL REGULATOR, RRF2 FAMILY"/>
    <property type="match status" value="1"/>
</dbReference>
<evidence type="ECO:0000313" key="4">
    <source>
        <dbReference type="Proteomes" id="UP000252914"/>
    </source>
</evidence>
<gene>
    <name evidence="3" type="ORF">DTL70_17645</name>
</gene>
<dbReference type="GO" id="GO:0003677">
    <property type="term" value="F:DNA binding"/>
    <property type="evidence" value="ECO:0007669"/>
    <property type="project" value="UniProtKB-KW"/>
</dbReference>
<dbReference type="InterPro" id="IPR036388">
    <property type="entry name" value="WH-like_DNA-bd_sf"/>
</dbReference>
<keyword evidence="1" id="KW-0238">DNA-binding</keyword>
<organism evidence="3 4">
    <name type="scientific">Streptomyces diacarni</name>
    <dbReference type="NCBI Taxonomy" id="2800381"/>
    <lineage>
        <taxon>Bacteria</taxon>
        <taxon>Bacillati</taxon>
        <taxon>Actinomycetota</taxon>
        <taxon>Actinomycetes</taxon>
        <taxon>Kitasatosporales</taxon>
        <taxon>Streptomycetaceae</taxon>
        <taxon>Streptomyces</taxon>
    </lineage>
</organism>
<dbReference type="Pfam" id="PF02082">
    <property type="entry name" value="Rrf2"/>
    <property type="match status" value="1"/>
</dbReference>
<dbReference type="Gene3D" id="1.10.10.10">
    <property type="entry name" value="Winged helix-like DNA-binding domain superfamily/Winged helix DNA-binding domain"/>
    <property type="match status" value="1"/>
</dbReference>
<protein>
    <submittedName>
        <fullName evidence="3">Rrf2 family transcriptional regulator</fullName>
    </submittedName>
</protein>
<dbReference type="SUPFAM" id="SSF46785">
    <property type="entry name" value="Winged helix' DNA-binding domain"/>
    <property type="match status" value="1"/>
</dbReference>
<dbReference type="GO" id="GO:0005829">
    <property type="term" value="C:cytosol"/>
    <property type="evidence" value="ECO:0007669"/>
    <property type="project" value="TreeGrafter"/>
</dbReference>
<sequence length="150" mass="15749">MRLAKSTDLALRVVMRLAVAGDELCVARQVADDMAVPYSHLAKVVNRLQHLGVVETWRGRGGGLALTSAGRTASVGWLAREFEGAGDVVECEGDDPCPLHRACRLRSALRSAQEAFFATLDPLTVSDLVRSPTGPVLLGMVGRGPGGAAG</sequence>
<dbReference type="InterPro" id="IPR036390">
    <property type="entry name" value="WH_DNA-bd_sf"/>
</dbReference>
<proteinExistence type="predicted"/>
<comment type="caution">
    <text evidence="3">The sequence shown here is derived from an EMBL/GenBank/DDBJ whole genome shotgun (WGS) entry which is preliminary data.</text>
</comment>
<dbReference type="InterPro" id="IPR000944">
    <property type="entry name" value="Tscrpt_reg_Rrf2"/>
</dbReference>
<dbReference type="NCBIfam" id="TIGR00738">
    <property type="entry name" value="rrf2_super"/>
    <property type="match status" value="1"/>
</dbReference>
<dbReference type="AlphaFoldDB" id="A0A367EV55"/>
<name>A0A367EV55_9ACTN</name>
<dbReference type="GO" id="GO:0003700">
    <property type="term" value="F:DNA-binding transcription factor activity"/>
    <property type="evidence" value="ECO:0007669"/>
    <property type="project" value="TreeGrafter"/>
</dbReference>
<evidence type="ECO:0000256" key="1">
    <source>
        <dbReference type="ARBA" id="ARBA00023125"/>
    </source>
</evidence>
<dbReference type="Proteomes" id="UP000252914">
    <property type="component" value="Unassembled WGS sequence"/>
</dbReference>
<evidence type="ECO:0000256" key="2">
    <source>
        <dbReference type="ARBA" id="ARBA00034078"/>
    </source>
</evidence>
<reference evidence="3 4" key="1">
    <citation type="submission" date="2018-06" db="EMBL/GenBank/DDBJ databases">
        <title>Streptomyces reniochalinae sp. nov. and Streptomyces diacarnus sp. nov. from marine sponges.</title>
        <authorList>
            <person name="Li L."/>
        </authorList>
    </citation>
    <scope>NUCLEOTIDE SEQUENCE [LARGE SCALE GENOMIC DNA]</scope>
    <source>
        <strain evidence="3 4">LHW51701</strain>
    </source>
</reference>
<accession>A0A367EV55</accession>
<dbReference type="PROSITE" id="PS51197">
    <property type="entry name" value="HTH_RRF2_2"/>
    <property type="match status" value="1"/>
</dbReference>
<dbReference type="EMBL" id="QOIN01000046">
    <property type="protein sequence ID" value="RCG21277.1"/>
    <property type="molecule type" value="Genomic_DNA"/>
</dbReference>